<feature type="compositionally biased region" description="Basic and acidic residues" evidence="1">
    <location>
        <begin position="23"/>
        <end position="32"/>
    </location>
</feature>
<sequence>MLDRTTSVPGSWLGAMVHHGDAGRDYPYDHKSPAGSTAAGGCATLRRSDG</sequence>
<gene>
    <name evidence="2" type="ORF">IPJ27_12450</name>
</gene>
<dbReference type="AlphaFoldDB" id="A0A935UGB2"/>
<organism evidence="2 3">
    <name type="scientific">Candidatus Accumulibacter proximus</name>
    <dbReference type="NCBI Taxonomy" id="2954385"/>
    <lineage>
        <taxon>Bacteria</taxon>
        <taxon>Pseudomonadati</taxon>
        <taxon>Pseudomonadota</taxon>
        <taxon>Betaproteobacteria</taxon>
        <taxon>Candidatus Accumulibacter</taxon>
    </lineage>
</organism>
<evidence type="ECO:0000256" key="1">
    <source>
        <dbReference type="SAM" id="MobiDB-lite"/>
    </source>
</evidence>
<feature type="region of interest" description="Disordered" evidence="1">
    <location>
        <begin position="23"/>
        <end position="50"/>
    </location>
</feature>
<proteinExistence type="predicted"/>
<name>A0A935UGB2_9PROT</name>
<evidence type="ECO:0000313" key="2">
    <source>
        <dbReference type="EMBL" id="MBK7675487.1"/>
    </source>
</evidence>
<dbReference type="EMBL" id="JADJMH010000012">
    <property type="protein sequence ID" value="MBK7675487.1"/>
    <property type="molecule type" value="Genomic_DNA"/>
</dbReference>
<comment type="caution">
    <text evidence="2">The sequence shown here is derived from an EMBL/GenBank/DDBJ whole genome shotgun (WGS) entry which is preliminary data.</text>
</comment>
<protein>
    <submittedName>
        <fullName evidence="2">Uncharacterized protein</fullName>
    </submittedName>
</protein>
<reference evidence="2 3" key="1">
    <citation type="submission" date="2020-10" db="EMBL/GenBank/DDBJ databases">
        <title>Connecting structure to function with the recovery of over 1000 high-quality activated sludge metagenome-assembled genomes encoding full-length rRNA genes using long-read sequencing.</title>
        <authorList>
            <person name="Singleton C.M."/>
            <person name="Petriglieri F."/>
            <person name="Kristensen J.M."/>
            <person name="Kirkegaard R.H."/>
            <person name="Michaelsen T.Y."/>
            <person name="Andersen M.H."/>
            <person name="Karst S.M."/>
            <person name="Dueholm M.S."/>
            <person name="Nielsen P.H."/>
            <person name="Albertsen M."/>
        </authorList>
    </citation>
    <scope>NUCLEOTIDE SEQUENCE [LARGE SCALE GENOMIC DNA]</scope>
    <source>
        <strain evidence="2">EsbW_18-Q3-R4-48_BATAC.285</strain>
    </source>
</reference>
<dbReference type="Proteomes" id="UP000697998">
    <property type="component" value="Unassembled WGS sequence"/>
</dbReference>
<accession>A0A935UGB2</accession>
<evidence type="ECO:0000313" key="3">
    <source>
        <dbReference type="Proteomes" id="UP000697998"/>
    </source>
</evidence>